<reference evidence="2 3" key="1">
    <citation type="submission" date="2021-03" db="EMBL/GenBank/DDBJ databases">
        <title>Genomic Encyclopedia of Type Strains, Phase IV (KMG-IV): sequencing the most valuable type-strain genomes for metagenomic binning, comparative biology and taxonomic classification.</title>
        <authorList>
            <person name="Goeker M."/>
        </authorList>
    </citation>
    <scope>NUCLEOTIDE SEQUENCE [LARGE SCALE GENOMIC DNA]</scope>
    <source>
        <strain evidence="2 3">DSM 27512</strain>
    </source>
</reference>
<dbReference type="GO" id="GO:0016787">
    <property type="term" value="F:hydrolase activity"/>
    <property type="evidence" value="ECO:0007669"/>
    <property type="project" value="UniProtKB-KW"/>
</dbReference>
<dbReference type="RefSeq" id="WP_209660517.1">
    <property type="nucleotide sequence ID" value="NZ_JAGGLI010000011.1"/>
</dbReference>
<gene>
    <name evidence="2" type="ORF">J2Z35_001250</name>
</gene>
<dbReference type="Proteomes" id="UP001314903">
    <property type="component" value="Unassembled WGS sequence"/>
</dbReference>
<name>A0ABS4KJR0_9FIRM</name>
<organism evidence="2 3">
    <name type="scientific">Acetoanaerobium pronyense</name>
    <dbReference type="NCBI Taxonomy" id="1482736"/>
    <lineage>
        <taxon>Bacteria</taxon>
        <taxon>Bacillati</taxon>
        <taxon>Bacillota</taxon>
        <taxon>Clostridia</taxon>
        <taxon>Peptostreptococcales</taxon>
        <taxon>Filifactoraceae</taxon>
        <taxon>Acetoanaerobium</taxon>
    </lineage>
</organism>
<evidence type="ECO:0000259" key="1">
    <source>
        <dbReference type="Pfam" id="PF01863"/>
    </source>
</evidence>
<accession>A0ABS4KJR0</accession>
<proteinExistence type="predicted"/>
<comment type="caution">
    <text evidence="2">The sequence shown here is derived from an EMBL/GenBank/DDBJ whole genome shotgun (WGS) entry which is preliminary data.</text>
</comment>
<protein>
    <submittedName>
        <fullName evidence="2">Metal-dependent hydrolase</fullName>
    </submittedName>
</protein>
<evidence type="ECO:0000313" key="2">
    <source>
        <dbReference type="EMBL" id="MBP2027456.1"/>
    </source>
</evidence>
<dbReference type="Pfam" id="PF01863">
    <property type="entry name" value="YgjP-like"/>
    <property type="match status" value="1"/>
</dbReference>
<dbReference type="EMBL" id="JAGGLI010000011">
    <property type="protein sequence ID" value="MBP2027456.1"/>
    <property type="molecule type" value="Genomic_DNA"/>
</dbReference>
<evidence type="ECO:0000313" key="3">
    <source>
        <dbReference type="Proteomes" id="UP001314903"/>
    </source>
</evidence>
<dbReference type="InterPro" id="IPR002725">
    <property type="entry name" value="YgjP-like_metallopeptidase"/>
</dbReference>
<dbReference type="PANTHER" id="PTHR30399:SF1">
    <property type="entry name" value="UTP PYROPHOSPHATASE"/>
    <property type="match status" value="1"/>
</dbReference>
<sequence>MNFNIVFEDRIIEYNVIYSKRKTLEISIKAPGIVTVRAPQYVSKSQIEKNLRKKEKWLIEKLHFLSDSQNIPIKKNYVSGEYLMYLGKNYILDLVINEDLKKPEIKLTQHNLIITAPTRDEDIIRKSMEIWYKAIAKQMIEERISYYSKYFNKKVNSIKIKAQKTRWGSCNYKNDLFFNYKLIMSPLPILDYVVVHEMCHMEHKHHQKSFWNNVASIIPDYSEKRKWLKEHGAKLEI</sequence>
<dbReference type="Gene3D" id="3.30.2010.10">
    <property type="entry name" value="Metalloproteases ('zincins'), catalytic domain"/>
    <property type="match status" value="1"/>
</dbReference>
<feature type="domain" description="YgjP-like metallopeptidase" evidence="1">
    <location>
        <begin position="22"/>
        <end position="231"/>
    </location>
</feature>
<dbReference type="CDD" id="cd07344">
    <property type="entry name" value="M48_yhfN_like"/>
    <property type="match status" value="1"/>
</dbReference>
<dbReference type="InterPro" id="IPR053136">
    <property type="entry name" value="UTP_pyrophosphatase-like"/>
</dbReference>
<keyword evidence="3" id="KW-1185">Reference proteome</keyword>
<keyword evidence="2" id="KW-0378">Hydrolase</keyword>
<dbReference type="PANTHER" id="PTHR30399">
    <property type="entry name" value="UNCHARACTERIZED PROTEIN YGJP"/>
    <property type="match status" value="1"/>
</dbReference>